<evidence type="ECO:0008006" key="5">
    <source>
        <dbReference type="Google" id="ProtNLM"/>
    </source>
</evidence>
<reference evidence="1" key="4">
    <citation type="submission" date="2023-01" db="EMBL/GenBank/DDBJ databases">
        <title>Draft genome sequence of Psychrobacter pacificensis strain NBRC 103191.</title>
        <authorList>
            <person name="Sun Q."/>
            <person name="Mori K."/>
        </authorList>
    </citation>
    <scope>NUCLEOTIDE SEQUENCE</scope>
    <source>
        <strain evidence="1">NBRC 103191</strain>
    </source>
</reference>
<protein>
    <recommendedName>
        <fullName evidence="5">Metallo-beta-lactamase domain-containing protein</fullName>
    </recommendedName>
</protein>
<sequence>MSDEIHDLGAGFWNIRGSFRIGGVINIGTQCSLVKLSSGRFVFLDSYALTGDVRDEVMALTNNGQDVEAVLNVHPFHTVYCAQMAKDFPQATFYGSSRHHKKIPEVRWADDLVESDAVAERYPELKFSMSEGIYYISPNEMIHAGSLLAYHPASQSLHVDDTFMSPPIKLLEAVLPELILHPTTKKALKDEPNAGAQYCDWATNLAHEWRDVRNFCAAHSYLVRFKDGEFEKALIKAIDKARPKLIKA</sequence>
<dbReference type="EMBL" id="FNAL01000009">
    <property type="protein sequence ID" value="SDD81223.1"/>
    <property type="molecule type" value="Genomic_DNA"/>
</dbReference>
<dbReference type="Proteomes" id="UP001156645">
    <property type="component" value="Unassembled WGS sequence"/>
</dbReference>
<dbReference type="RefSeq" id="WP_093069920.1">
    <property type="nucleotide sequence ID" value="NZ_BSOK01000059.1"/>
</dbReference>
<gene>
    <name evidence="1" type="ORF">GCM10007915_21010</name>
    <name evidence="2" type="ORF">SAMN05660405_01423</name>
</gene>
<evidence type="ECO:0000313" key="1">
    <source>
        <dbReference type="EMBL" id="GLR29862.1"/>
    </source>
</evidence>
<reference evidence="4" key="3">
    <citation type="journal article" date="2019" name="Int. J. Syst. Evol. Microbiol.">
        <title>The Global Catalogue of Microorganisms (GCM) 10K type strain sequencing project: providing services to taxonomists for standard genome sequencing and annotation.</title>
        <authorList>
            <consortium name="The Broad Institute Genomics Platform"/>
            <consortium name="The Broad Institute Genome Sequencing Center for Infectious Disease"/>
            <person name="Wu L."/>
            <person name="Ma J."/>
        </authorList>
    </citation>
    <scope>NUCLEOTIDE SEQUENCE [LARGE SCALE GENOMIC DNA]</scope>
    <source>
        <strain evidence="4">NBRC 103191</strain>
    </source>
</reference>
<name>A0A1G6XU33_9GAMM</name>
<organism evidence="2 3">
    <name type="scientific">Psychrobacter pacificensis</name>
    <dbReference type="NCBI Taxonomy" id="112002"/>
    <lineage>
        <taxon>Bacteria</taxon>
        <taxon>Pseudomonadati</taxon>
        <taxon>Pseudomonadota</taxon>
        <taxon>Gammaproteobacteria</taxon>
        <taxon>Moraxellales</taxon>
        <taxon>Moraxellaceae</taxon>
        <taxon>Psychrobacter</taxon>
    </lineage>
</organism>
<evidence type="ECO:0000313" key="4">
    <source>
        <dbReference type="Proteomes" id="UP001156645"/>
    </source>
</evidence>
<reference evidence="1" key="1">
    <citation type="journal article" date="2014" name="Int. J. Syst. Evol. Microbiol.">
        <title>Complete genome of a new Firmicutes species belonging to the dominant human colonic microbiota ('Ruminococcus bicirculans') reveals two chromosomes and a selective capacity to utilize plant glucans.</title>
        <authorList>
            <consortium name="NISC Comparative Sequencing Program"/>
            <person name="Wegmann U."/>
            <person name="Louis P."/>
            <person name="Goesmann A."/>
            <person name="Henrissat B."/>
            <person name="Duncan S.H."/>
            <person name="Flint H.J."/>
        </authorList>
    </citation>
    <scope>NUCLEOTIDE SEQUENCE</scope>
    <source>
        <strain evidence="1">NBRC 103191</strain>
    </source>
</reference>
<dbReference type="Proteomes" id="UP000198501">
    <property type="component" value="Unassembled WGS sequence"/>
</dbReference>
<keyword evidence="4" id="KW-1185">Reference proteome</keyword>
<evidence type="ECO:0000313" key="3">
    <source>
        <dbReference type="Proteomes" id="UP000198501"/>
    </source>
</evidence>
<evidence type="ECO:0000313" key="2">
    <source>
        <dbReference type="EMBL" id="SDD81223.1"/>
    </source>
</evidence>
<dbReference type="AlphaFoldDB" id="A0A1G6XU33"/>
<accession>A0A1G6XU33</accession>
<dbReference type="EMBL" id="BSOK01000059">
    <property type="protein sequence ID" value="GLR29862.1"/>
    <property type="molecule type" value="Genomic_DNA"/>
</dbReference>
<reference evidence="2 3" key="2">
    <citation type="submission" date="2016-10" db="EMBL/GenBank/DDBJ databases">
        <authorList>
            <person name="de Groot N.N."/>
        </authorList>
    </citation>
    <scope>NUCLEOTIDE SEQUENCE [LARGE SCALE GENOMIC DNA]</scope>
    <source>
        <strain evidence="2 3">DSM 23406</strain>
    </source>
</reference>
<proteinExistence type="predicted"/>